<proteinExistence type="predicted"/>
<name>A0ACD4AMF8_9ENTR</name>
<evidence type="ECO:0000313" key="1">
    <source>
        <dbReference type="EMBL" id="USB40903.1"/>
    </source>
</evidence>
<sequence>MRMLGWIRYSEFLTIAAIDNAEGIFPACATLSRATELPR</sequence>
<protein>
    <submittedName>
        <fullName evidence="1">Uncharacterized protein</fullName>
    </submittedName>
</protein>
<evidence type="ECO:0000313" key="2">
    <source>
        <dbReference type="Proteomes" id="UP001057074"/>
    </source>
</evidence>
<organism evidence="1 2">
    <name type="scientific">Klebsiella africana</name>
    <dbReference type="NCBI Taxonomy" id="2489010"/>
    <lineage>
        <taxon>Bacteria</taxon>
        <taxon>Pseudomonadati</taxon>
        <taxon>Pseudomonadota</taxon>
        <taxon>Gammaproteobacteria</taxon>
        <taxon>Enterobacterales</taxon>
        <taxon>Enterobacteriaceae</taxon>
        <taxon>Klebsiella/Raoultella group</taxon>
        <taxon>Klebsiella</taxon>
    </lineage>
</organism>
<dbReference type="Proteomes" id="UP001057074">
    <property type="component" value="Chromosome"/>
</dbReference>
<gene>
    <name evidence="1" type="ORF">KU660_23490</name>
</gene>
<accession>A0ACD4AMF8</accession>
<reference evidence="1" key="1">
    <citation type="journal article" date="2022" name="Environ. Microbiol.">
        <title>Transmission of Klebsiella strains and plasmids within and between grey-headed flying fox colonies.</title>
        <authorList>
            <person name="Vezina B."/>
            <person name="Judd L.M."/>
            <person name="McDougall F.K."/>
            <person name="Boardman W.S.J."/>
            <person name="Power M.L."/>
            <person name="Hawkey J."/>
            <person name="Brisse S."/>
            <person name="Monk J.M."/>
            <person name="Holt K.E."/>
            <person name="Wyres K.L."/>
        </authorList>
    </citation>
    <scope>NUCLEOTIDE SEQUENCE</scope>
    <source>
        <strain evidence="1">FF1019</strain>
    </source>
</reference>
<keyword evidence="2" id="KW-1185">Reference proteome</keyword>
<dbReference type="EMBL" id="CP077823">
    <property type="protein sequence ID" value="USB40903.1"/>
    <property type="molecule type" value="Genomic_DNA"/>
</dbReference>